<feature type="region of interest" description="Disordered" evidence="1">
    <location>
        <begin position="601"/>
        <end position="636"/>
    </location>
</feature>
<gene>
    <name evidence="2" type="ORF">T265_07830</name>
</gene>
<feature type="compositionally biased region" description="Polar residues" evidence="1">
    <location>
        <begin position="845"/>
        <end position="864"/>
    </location>
</feature>
<dbReference type="PANTHER" id="PTHR14919:SF0">
    <property type="entry name" value="SPERM FLAGELLAR PROTEIN 2"/>
    <property type="match status" value="1"/>
</dbReference>
<accession>A0A074ZB41</accession>
<proteinExistence type="predicted"/>
<dbReference type="InterPro" id="IPR052634">
    <property type="entry name" value="Sperm_flagellar-bone_growth"/>
</dbReference>
<reference evidence="2 3" key="1">
    <citation type="submission" date="2013-11" db="EMBL/GenBank/DDBJ databases">
        <title>Opisthorchis viverrini - life in the bile duct.</title>
        <authorList>
            <person name="Young N.D."/>
            <person name="Nagarajan N."/>
            <person name="Lin S.J."/>
            <person name="Korhonen P.K."/>
            <person name="Jex A.R."/>
            <person name="Hall R.S."/>
            <person name="Safavi-Hemami H."/>
            <person name="Kaewkong W."/>
            <person name="Bertrand D."/>
            <person name="Gao S."/>
            <person name="Seet Q."/>
            <person name="Wongkham S."/>
            <person name="Teh B.T."/>
            <person name="Wongkham C."/>
            <person name="Intapan P.M."/>
            <person name="Maleewong W."/>
            <person name="Yang X."/>
            <person name="Hu M."/>
            <person name="Wang Z."/>
            <person name="Hofmann A."/>
            <person name="Sternberg P.W."/>
            <person name="Tan P."/>
            <person name="Wang J."/>
            <person name="Gasser R.B."/>
        </authorList>
    </citation>
    <scope>NUCLEOTIDE SEQUENCE [LARGE SCALE GENOMIC DNA]</scope>
</reference>
<dbReference type="CTD" id="20322009"/>
<feature type="region of interest" description="Disordered" evidence="1">
    <location>
        <begin position="505"/>
        <end position="545"/>
    </location>
</feature>
<dbReference type="OrthoDB" id="62528at2759"/>
<feature type="region of interest" description="Disordered" evidence="1">
    <location>
        <begin position="416"/>
        <end position="454"/>
    </location>
</feature>
<organism evidence="2 3">
    <name type="scientific">Opisthorchis viverrini</name>
    <name type="common">Southeast Asian liver fluke</name>
    <dbReference type="NCBI Taxonomy" id="6198"/>
    <lineage>
        <taxon>Eukaryota</taxon>
        <taxon>Metazoa</taxon>
        <taxon>Spiralia</taxon>
        <taxon>Lophotrochozoa</taxon>
        <taxon>Platyhelminthes</taxon>
        <taxon>Trematoda</taxon>
        <taxon>Digenea</taxon>
        <taxon>Opisthorchiida</taxon>
        <taxon>Opisthorchiata</taxon>
        <taxon>Opisthorchiidae</taxon>
        <taxon>Opisthorchis</taxon>
    </lineage>
</organism>
<feature type="compositionally biased region" description="Polar residues" evidence="1">
    <location>
        <begin position="1205"/>
        <end position="1217"/>
    </location>
</feature>
<dbReference type="Proteomes" id="UP000054324">
    <property type="component" value="Unassembled WGS sequence"/>
</dbReference>
<feature type="compositionally biased region" description="Low complexity" evidence="1">
    <location>
        <begin position="308"/>
        <end position="318"/>
    </location>
</feature>
<feature type="compositionally biased region" description="Polar residues" evidence="1">
    <location>
        <begin position="505"/>
        <end position="522"/>
    </location>
</feature>
<feature type="region of interest" description="Disordered" evidence="1">
    <location>
        <begin position="840"/>
        <end position="864"/>
    </location>
</feature>
<dbReference type="KEGG" id="ovi:T265_07830"/>
<evidence type="ECO:0000256" key="1">
    <source>
        <dbReference type="SAM" id="MobiDB-lite"/>
    </source>
</evidence>
<sequence length="1217" mass="137697">MRADKETKADLHCRADDLRDQLYEILDESKLANEARIPVCLNPSSWLTNKLYLLTNYYVALMQVELARFEERASLMRDYYRYRQRVECIRTTNIPYKPLIKVGELSFNTVLNEMRADKETKADLHCRADDLRDQLYEILDESKLANEARIPVCLNPSSWLTNKLYLLTNYYVALMQVELARFEERASLMRDYYSKKERKRSAVAPSGRSAVAPFRCLAAMPSEGSTRAGILPGCPSLDRGSRVAEVGPEPRTFRMMEKQTRISEQTELEKIQNCVDPRAAEYTRLPLLQETTHKAAENSSTSYDRFRPSSSGSSGRRSPRVSVNLMIYLNPNWTVFEKYTNLQINLVFTGDSRSKEEIIVCENSLVKVRTARTCFLRSLAATGIPQLSVDLRRVVYFPLPARTRCLIEDPLDVEEADSAKSKASTPSLSTGRKKITTSSHSKSRESSSGNRPTLITLSDYSSSLDSVISCLPPEFATRTILLNLKSNLAEIYSALTKNGPTFAGATTSGGLQEPNANIQEPRNSARVEGRTTRADRKTSRSSAKASLPNANELFIDNVEAPKESETLFLYNVCLCALQTIQNQYHAEKKRLQWVDETQKHPTQVVDTKRSRLSGSKRSPASRMKKQAEPKPPTPVSKIAEEDHSAVEVRHRIQQEHLAALEKLVSQCVFRLTLIRVQSCAILTELKQSIAETEQTMVDWIGTFTLKEHQAVDALIEYIRKAIEEEQTLPEPLMLDGDRFYVQKEQMREDATETIEAQSKETSRINDLSYFSFEQLTDLLKQFQHSAPSGIIGVTSFASILSPIIEKRMQELSGPTSQENIEELTRRIISAYRLTFGPEDERVPSVSVQTKKPQSGKQQTVEGHSLKTDNGSSKVFYIDWRRFLLAATHSFDIFNPEAQPNKEMLLRLCERLFELDQTTSADNRGPGLIGTKVTRAQFRFAPFPWFPENHTYYEQLHDFIFSIFADPHKIELQNDLEKWGVDVGPKKSEDIAHVTSKPMEESETGDSEKDSSGQDLTHADLSLAQKVDCCPLMLSLALLSSDTPLTGIWRCLSVLSMQEVLEYPNLKTCFEGPADLEARDPLIYQAVLEKLLCFGLICVEPMAVADLQELNQVADTVLSYIRRIKDTLRKIFTEVQSLSVTSSSDNAVPLSVLLQQPETIRLLKEAETRFTLPRMPEPWPTLLRMYARPDSNSTSTVYDSSDENQSRPINASSPLQDQ</sequence>
<dbReference type="RefSeq" id="XP_009171727.1">
    <property type="nucleotide sequence ID" value="XM_009173463.1"/>
</dbReference>
<dbReference type="STRING" id="6198.A0A074ZB41"/>
<dbReference type="PANTHER" id="PTHR14919">
    <property type="entry name" value="KPL2-RELATED"/>
    <property type="match status" value="1"/>
</dbReference>
<feature type="compositionally biased region" description="Polar residues" evidence="1">
    <location>
        <begin position="421"/>
        <end position="430"/>
    </location>
</feature>
<keyword evidence="3" id="KW-1185">Reference proteome</keyword>
<evidence type="ECO:0000313" key="2">
    <source>
        <dbReference type="EMBL" id="KER24516.1"/>
    </source>
</evidence>
<feature type="region of interest" description="Disordered" evidence="1">
    <location>
        <begin position="989"/>
        <end position="1014"/>
    </location>
</feature>
<feature type="compositionally biased region" description="Basic and acidic residues" evidence="1">
    <location>
        <begin position="523"/>
        <end position="538"/>
    </location>
</feature>
<feature type="region of interest" description="Disordered" evidence="1">
    <location>
        <begin position="288"/>
        <end position="318"/>
    </location>
</feature>
<dbReference type="GeneID" id="20322009"/>
<dbReference type="EMBL" id="KL596807">
    <property type="protein sequence ID" value="KER24516.1"/>
    <property type="molecule type" value="Genomic_DNA"/>
</dbReference>
<name>A0A074ZB41_OPIVI</name>
<feature type="region of interest" description="Disordered" evidence="1">
    <location>
        <begin position="1192"/>
        <end position="1217"/>
    </location>
</feature>
<protein>
    <submittedName>
        <fullName evidence="2">Uncharacterized protein</fullName>
    </submittedName>
</protein>
<evidence type="ECO:0000313" key="3">
    <source>
        <dbReference type="Proteomes" id="UP000054324"/>
    </source>
</evidence>
<dbReference type="AlphaFoldDB" id="A0A074ZB41"/>